<proteinExistence type="predicted"/>
<feature type="transmembrane region" description="Helical" evidence="1">
    <location>
        <begin position="57"/>
        <end position="79"/>
    </location>
</feature>
<evidence type="ECO:0000256" key="1">
    <source>
        <dbReference type="SAM" id="Phobius"/>
    </source>
</evidence>
<feature type="transmembrane region" description="Helical" evidence="1">
    <location>
        <begin position="6"/>
        <end position="25"/>
    </location>
</feature>
<protein>
    <submittedName>
        <fullName evidence="3">Putative membrane protein (TIGR02226 family)</fullName>
    </submittedName>
</protein>
<dbReference type="InterPro" id="IPR024163">
    <property type="entry name" value="Aerotolerance_reg_N"/>
</dbReference>
<dbReference type="NCBIfam" id="TIGR02226">
    <property type="entry name" value="two_anch"/>
    <property type="match status" value="1"/>
</dbReference>
<sequence length="493" mass="55205">MFQLFNPIWLFAITALSIPVIIHLWNIRPGKVLKVGSISLIQAASRKSSRSLNLMDVLLLLLRCLLLLLLAILLAQPFWTQNIKSGKLKGWVLIPRENIHQVYTAFKFRIDSLTNAGYQLHYFNNGFAIADTANFKTQADSAALNPVNNWAMLKQLSVQTPSGLPLYLFTVNSLNSVAGAKPQLNLNLRIQTYTPADSTVKWIQNAAITNNGIKITEGNSQPNGTTFSSTVVQATEQRGSVYQININSGQASVSYKNDTVNKAVNIDTATLQIAIYGDKGSDAQYLKAALDAVKQFTSRKINIQVSNTEARIPGLADWVFWLREQRIPSMIARNVSRIFVYEPGKVQNTNTWLDIDNNKIGLTKHIVTESNGETVWKDGFGNCVLSLETGPKQQLYHFYSRFNPSWGDLVWSDAFPKLMLNLLTDYKTDSIRDKRKVDDTQLLPTLTADNTIVAGSHAIRKTDLSKVLWLALVLLFLIERMLAHRTKSTENYG</sequence>
<keyword evidence="1" id="KW-0812">Transmembrane</keyword>
<keyword evidence="1" id="KW-0472">Membrane</keyword>
<dbReference type="EMBL" id="RBKU01000001">
    <property type="protein sequence ID" value="RKR85052.1"/>
    <property type="molecule type" value="Genomic_DNA"/>
</dbReference>
<feature type="domain" description="Aerotolerance regulator N-terminal" evidence="2">
    <location>
        <begin position="1"/>
        <end position="77"/>
    </location>
</feature>
<keyword evidence="1" id="KW-1133">Transmembrane helix</keyword>
<dbReference type="Pfam" id="PF07584">
    <property type="entry name" value="BatA"/>
    <property type="match status" value="1"/>
</dbReference>
<dbReference type="InterPro" id="IPR011933">
    <property type="entry name" value="Double_TM_dom"/>
</dbReference>
<dbReference type="OrthoDB" id="890881at2"/>
<reference evidence="3 4" key="1">
    <citation type="submission" date="2018-10" db="EMBL/GenBank/DDBJ databases">
        <title>Genomic Encyclopedia of Archaeal and Bacterial Type Strains, Phase II (KMG-II): from individual species to whole genera.</title>
        <authorList>
            <person name="Goeker M."/>
        </authorList>
    </citation>
    <scope>NUCLEOTIDE SEQUENCE [LARGE SCALE GENOMIC DNA]</scope>
    <source>
        <strain evidence="3 4">DSM 18602</strain>
    </source>
</reference>
<dbReference type="RefSeq" id="WP_121201116.1">
    <property type="nucleotide sequence ID" value="NZ_RBKU01000001.1"/>
</dbReference>
<accession>A0A495J9J1</accession>
<dbReference type="Proteomes" id="UP000268007">
    <property type="component" value="Unassembled WGS sequence"/>
</dbReference>
<keyword evidence="4" id="KW-1185">Reference proteome</keyword>
<comment type="caution">
    <text evidence="3">The sequence shown here is derived from an EMBL/GenBank/DDBJ whole genome shotgun (WGS) entry which is preliminary data.</text>
</comment>
<dbReference type="AlphaFoldDB" id="A0A495J9J1"/>
<evidence type="ECO:0000259" key="2">
    <source>
        <dbReference type="Pfam" id="PF07584"/>
    </source>
</evidence>
<evidence type="ECO:0000313" key="3">
    <source>
        <dbReference type="EMBL" id="RKR85052.1"/>
    </source>
</evidence>
<gene>
    <name evidence="3" type="ORF">BDD43_5308</name>
</gene>
<name>A0A495J9J1_9SPHI</name>
<dbReference type="PANTHER" id="PTHR37464:SF1">
    <property type="entry name" value="BLL2463 PROTEIN"/>
    <property type="match status" value="1"/>
</dbReference>
<organism evidence="3 4">
    <name type="scientific">Mucilaginibacter gracilis</name>
    <dbReference type="NCBI Taxonomy" id="423350"/>
    <lineage>
        <taxon>Bacteria</taxon>
        <taxon>Pseudomonadati</taxon>
        <taxon>Bacteroidota</taxon>
        <taxon>Sphingobacteriia</taxon>
        <taxon>Sphingobacteriales</taxon>
        <taxon>Sphingobacteriaceae</taxon>
        <taxon>Mucilaginibacter</taxon>
    </lineage>
</organism>
<dbReference type="PANTHER" id="PTHR37464">
    <property type="entry name" value="BLL2463 PROTEIN"/>
    <property type="match status" value="1"/>
</dbReference>
<evidence type="ECO:0000313" key="4">
    <source>
        <dbReference type="Proteomes" id="UP000268007"/>
    </source>
</evidence>